<evidence type="ECO:0000256" key="7">
    <source>
        <dbReference type="PIRSR" id="PIRSR618044-1"/>
    </source>
</evidence>
<evidence type="ECO:0000256" key="3">
    <source>
        <dbReference type="ARBA" id="ARBA00022801"/>
    </source>
</evidence>
<dbReference type="Proteomes" id="UP000295008">
    <property type="component" value="Unassembled WGS sequence"/>
</dbReference>
<feature type="active site" description="Proton acceptor" evidence="7">
    <location>
        <position position="71"/>
    </location>
</feature>
<dbReference type="GO" id="GO:0071555">
    <property type="term" value="P:cell wall organization"/>
    <property type="evidence" value="ECO:0007669"/>
    <property type="project" value="UniProtKB-KW"/>
</dbReference>
<evidence type="ECO:0000256" key="8">
    <source>
        <dbReference type="PIRSR" id="PIRSR618044-2"/>
    </source>
</evidence>
<dbReference type="RefSeq" id="WP_132014918.1">
    <property type="nucleotide sequence ID" value="NZ_SLUN01000016.1"/>
</dbReference>
<evidence type="ECO:0000256" key="4">
    <source>
        <dbReference type="ARBA" id="ARBA00022960"/>
    </source>
</evidence>
<feature type="active site" description="Acyl-ester intermediate" evidence="7">
    <location>
        <position position="68"/>
    </location>
</feature>
<keyword evidence="2" id="KW-0732">Signal</keyword>
<name>A0A4R1RIY2_HYDET</name>
<dbReference type="GO" id="GO:0008360">
    <property type="term" value="P:regulation of cell shape"/>
    <property type="evidence" value="ECO:0007669"/>
    <property type="project" value="UniProtKB-KW"/>
</dbReference>
<keyword evidence="6" id="KW-0961">Cell wall biogenesis/degradation</keyword>
<keyword evidence="5" id="KW-0573">Peptidoglycan synthesis</keyword>
<feature type="domain" description="Peptidase S11 D-alanyl-D-alanine carboxypeptidase A N-terminal" evidence="10">
    <location>
        <begin position="32"/>
        <end position="259"/>
    </location>
</feature>
<keyword evidence="11" id="KW-0121">Carboxypeptidase</keyword>
<dbReference type="InterPro" id="IPR001967">
    <property type="entry name" value="Peptidase_S11_N"/>
</dbReference>
<dbReference type="InterPro" id="IPR018044">
    <property type="entry name" value="Peptidase_S11"/>
</dbReference>
<gene>
    <name evidence="11" type="ORF">EDC14_101689</name>
</gene>
<accession>A0A4R1RIY2</accession>
<evidence type="ECO:0000256" key="9">
    <source>
        <dbReference type="RuleBase" id="RU004016"/>
    </source>
</evidence>
<dbReference type="InterPro" id="IPR012338">
    <property type="entry name" value="Beta-lactam/transpept-like"/>
</dbReference>
<evidence type="ECO:0000256" key="2">
    <source>
        <dbReference type="ARBA" id="ARBA00022729"/>
    </source>
</evidence>
<comment type="caution">
    <text evidence="11">The sequence shown here is derived from an EMBL/GenBank/DDBJ whole genome shotgun (WGS) entry which is preliminary data.</text>
</comment>
<proteinExistence type="inferred from homology"/>
<protein>
    <submittedName>
        <fullName evidence="11">D-alanyl-D-alanine carboxypeptidase-like protein</fullName>
    </submittedName>
</protein>
<evidence type="ECO:0000259" key="10">
    <source>
        <dbReference type="Pfam" id="PF00768"/>
    </source>
</evidence>
<keyword evidence="4" id="KW-0133">Cell shape</keyword>
<evidence type="ECO:0000256" key="6">
    <source>
        <dbReference type="ARBA" id="ARBA00023316"/>
    </source>
</evidence>
<organism evidence="11 12">
    <name type="scientific">Hydrogenispora ethanolica</name>
    <dbReference type="NCBI Taxonomy" id="1082276"/>
    <lineage>
        <taxon>Bacteria</taxon>
        <taxon>Bacillati</taxon>
        <taxon>Bacillota</taxon>
        <taxon>Hydrogenispora</taxon>
    </lineage>
</organism>
<dbReference type="EMBL" id="SLUN01000016">
    <property type="protein sequence ID" value="TCL65959.1"/>
    <property type="molecule type" value="Genomic_DNA"/>
</dbReference>
<dbReference type="GO" id="GO:0009002">
    <property type="term" value="F:serine-type D-Ala-D-Ala carboxypeptidase activity"/>
    <property type="evidence" value="ECO:0007669"/>
    <property type="project" value="InterPro"/>
</dbReference>
<sequence>MEFKTGHRFRFLLLGLIGLTVLIAGFANWRAQAAALPQVDAKAAVLLDPATGKVLFAKNPDTAMAPASTTKIMTAILAIERGGLSQTIRVSPNAVGIDGSSMALASGERLRMEDLLYGLMLVSGNDAAVAIADAIAGSEAEFARLMTAKARKIGLTNTNYKNPNGLPALNHYSTARDLAKLTAYAMRNSIFARIVATKVKTIPGSKPGETVTLYNHNKLLWRYPYTTGVKTGYTLTAGGCLVAAAKKDGATLISVVLKSNAIYDDSIKLFDYGFKQKSGSRS</sequence>
<feature type="binding site" evidence="8">
    <location>
        <position position="230"/>
    </location>
    <ligand>
        <name>substrate</name>
    </ligand>
</feature>
<dbReference type="PANTHER" id="PTHR21581:SF6">
    <property type="entry name" value="TRAFFICKING PROTEIN PARTICLE COMPLEX SUBUNIT 12"/>
    <property type="match status" value="1"/>
</dbReference>
<reference evidence="11 12" key="1">
    <citation type="submission" date="2019-03" db="EMBL/GenBank/DDBJ databases">
        <title>Genomic Encyclopedia of Type Strains, Phase IV (KMG-IV): sequencing the most valuable type-strain genomes for metagenomic binning, comparative biology and taxonomic classification.</title>
        <authorList>
            <person name="Goeker M."/>
        </authorList>
    </citation>
    <scope>NUCLEOTIDE SEQUENCE [LARGE SCALE GENOMIC DNA]</scope>
    <source>
        <strain evidence="11 12">LX-B</strain>
    </source>
</reference>
<feature type="active site" evidence="7">
    <location>
        <position position="123"/>
    </location>
</feature>
<dbReference type="AlphaFoldDB" id="A0A4R1RIY2"/>
<evidence type="ECO:0000256" key="1">
    <source>
        <dbReference type="ARBA" id="ARBA00007164"/>
    </source>
</evidence>
<evidence type="ECO:0000313" key="12">
    <source>
        <dbReference type="Proteomes" id="UP000295008"/>
    </source>
</evidence>
<dbReference type="OrthoDB" id="9791132at2"/>
<evidence type="ECO:0000313" key="11">
    <source>
        <dbReference type="EMBL" id="TCL65959.1"/>
    </source>
</evidence>
<keyword evidence="3" id="KW-0378">Hydrolase</keyword>
<keyword evidence="12" id="KW-1185">Reference proteome</keyword>
<dbReference type="Pfam" id="PF00768">
    <property type="entry name" value="Peptidase_S11"/>
    <property type="match status" value="1"/>
</dbReference>
<dbReference type="GO" id="GO:0006508">
    <property type="term" value="P:proteolysis"/>
    <property type="evidence" value="ECO:0007669"/>
    <property type="project" value="InterPro"/>
</dbReference>
<keyword evidence="11" id="KW-0645">Protease</keyword>
<dbReference type="GO" id="GO:0009252">
    <property type="term" value="P:peptidoglycan biosynthetic process"/>
    <property type="evidence" value="ECO:0007669"/>
    <property type="project" value="UniProtKB-KW"/>
</dbReference>
<dbReference type="PANTHER" id="PTHR21581">
    <property type="entry name" value="D-ALANYL-D-ALANINE CARBOXYPEPTIDASE"/>
    <property type="match status" value="1"/>
</dbReference>
<dbReference type="Gene3D" id="3.40.710.10">
    <property type="entry name" value="DD-peptidase/beta-lactamase superfamily"/>
    <property type="match status" value="1"/>
</dbReference>
<dbReference type="PRINTS" id="PR00725">
    <property type="entry name" value="DADACBPTASE1"/>
</dbReference>
<comment type="similarity">
    <text evidence="1 9">Belongs to the peptidase S11 family.</text>
</comment>
<evidence type="ECO:0000256" key="5">
    <source>
        <dbReference type="ARBA" id="ARBA00022984"/>
    </source>
</evidence>
<dbReference type="SUPFAM" id="SSF56601">
    <property type="entry name" value="beta-lactamase/transpeptidase-like"/>
    <property type="match status" value="1"/>
</dbReference>